<feature type="domain" description="Neprosin PEP catalytic" evidence="2">
    <location>
        <begin position="117"/>
        <end position="367"/>
    </location>
</feature>
<dbReference type="PANTHER" id="PTHR31589">
    <property type="entry name" value="PROTEIN, PUTATIVE (DUF239)-RELATED-RELATED"/>
    <property type="match status" value="1"/>
</dbReference>
<proteinExistence type="predicted"/>
<feature type="chain" id="PRO_5027760853" evidence="1">
    <location>
        <begin position="33"/>
        <end position="368"/>
    </location>
</feature>
<dbReference type="Pfam" id="PF03080">
    <property type="entry name" value="Neprosin"/>
    <property type="match status" value="1"/>
</dbReference>
<dbReference type="AlphaFoldDB" id="A0A6P9E585"/>
<reference evidence="4" key="1">
    <citation type="submission" date="2025-08" db="UniProtKB">
        <authorList>
            <consortium name="RefSeq"/>
        </authorList>
    </citation>
    <scope>IDENTIFICATION</scope>
    <source>
        <tissue evidence="4">Leaves</tissue>
    </source>
</reference>
<keyword evidence="3" id="KW-1185">Reference proteome</keyword>
<organism evidence="3 4">
    <name type="scientific">Juglans regia</name>
    <name type="common">English walnut</name>
    <dbReference type="NCBI Taxonomy" id="51240"/>
    <lineage>
        <taxon>Eukaryota</taxon>
        <taxon>Viridiplantae</taxon>
        <taxon>Streptophyta</taxon>
        <taxon>Embryophyta</taxon>
        <taxon>Tracheophyta</taxon>
        <taxon>Spermatophyta</taxon>
        <taxon>Magnoliopsida</taxon>
        <taxon>eudicotyledons</taxon>
        <taxon>Gunneridae</taxon>
        <taxon>Pentapetalae</taxon>
        <taxon>rosids</taxon>
        <taxon>fabids</taxon>
        <taxon>Fagales</taxon>
        <taxon>Juglandaceae</taxon>
        <taxon>Juglans</taxon>
    </lineage>
</organism>
<evidence type="ECO:0000313" key="3">
    <source>
        <dbReference type="Proteomes" id="UP000235220"/>
    </source>
</evidence>
<dbReference type="Pfam" id="PF14365">
    <property type="entry name" value="Neprosin_AP"/>
    <property type="match status" value="1"/>
</dbReference>
<dbReference type="GeneID" id="109014471"/>
<sequence>MDAGFRTMAAKYSKNTTVLLLVTFALLLDSDAVQGWGALSKVEDLELDRQLKLLNKPAIMSFQTEYGDIVDCVDIYKQLAFDHPLLKNHTIQMKPETIPDEASRAYTHSNDVPNNISCPHGSVPIRRSTKEDLLMENYLKSLRMNYKHWYTSSIDISGHHSAALTFESQNYGGKARINVNQFLYANNSRLYTFWTADGYQKSGCYNVLCPGFVQVSSEITLGLSLLPTSTYGGPQYDMLISLYQDQTTGNWWFMFQDKYVGYWPKEIFTSLAKSADFISWGGQVYSPIKERSPEMGSGRFPEEGYGKSAYIKQIKVVNNEKNGFVDPTDSATKIYADKPFCYNAIHNVLKDDEWGHHVYFGGHGNCTF</sequence>
<evidence type="ECO:0000313" key="4">
    <source>
        <dbReference type="RefSeq" id="XP_035542536.1"/>
    </source>
</evidence>
<dbReference type="RefSeq" id="XP_035542536.1">
    <property type="nucleotide sequence ID" value="XM_035686643.1"/>
</dbReference>
<feature type="signal peptide" evidence="1">
    <location>
        <begin position="1"/>
        <end position="32"/>
    </location>
</feature>
<dbReference type="InterPro" id="IPR053168">
    <property type="entry name" value="Glutamic_endopeptidase"/>
</dbReference>
<dbReference type="Proteomes" id="UP000235220">
    <property type="component" value="Chromosome 2"/>
</dbReference>
<keyword evidence="1" id="KW-0732">Signal</keyword>
<dbReference type="InterPro" id="IPR025521">
    <property type="entry name" value="Neprosin_propep"/>
</dbReference>
<name>A0A6P9E585_JUGRE</name>
<evidence type="ECO:0000259" key="2">
    <source>
        <dbReference type="PROSITE" id="PS52045"/>
    </source>
</evidence>
<accession>A0A6P9E585</accession>
<protein>
    <submittedName>
        <fullName evidence="4">Uncharacterized protein LOC109014471 isoform X2</fullName>
    </submittedName>
</protein>
<dbReference type="Gene3D" id="3.90.1320.10">
    <property type="entry name" value="Outer-capsid protein sigma 3, large lobe"/>
    <property type="match status" value="1"/>
</dbReference>
<dbReference type="InterPro" id="IPR004314">
    <property type="entry name" value="Neprosin"/>
</dbReference>
<gene>
    <name evidence="4" type="primary">LOC109014471</name>
</gene>
<dbReference type="PANTHER" id="PTHR31589:SF235">
    <property type="entry name" value="PROTEIN, PUTATIVE (DUF239)-RELATED"/>
    <property type="match status" value="1"/>
</dbReference>
<dbReference type="PROSITE" id="PS52045">
    <property type="entry name" value="NEPROSIN_PEP_CD"/>
    <property type="match status" value="1"/>
</dbReference>
<evidence type="ECO:0000256" key="1">
    <source>
        <dbReference type="SAM" id="SignalP"/>
    </source>
</evidence>